<dbReference type="AlphaFoldDB" id="Q12L52"/>
<accession>Q12L52</accession>
<dbReference type="InterPro" id="IPR004358">
    <property type="entry name" value="Sig_transdc_His_kin-like_C"/>
</dbReference>
<sequence>MDIELKNLLFEINKSPVIDDGDLTVASELIVNAITKGLTISRAGIWLLSEDKQQLKSYLLKEAKQTIANISLQRSGFPVFFNALDKELNLVIHREEDDYIHSEFLDAYLIPNDITSLIASPIRHHGEMVGVLIAEQTSLVKPWSLDDEDFVCALAGVFGRVLGAKQTLTYQQKLTQINAELEAQVTLRTQALNEALNNLHVTQSTLLESEKMAALGSLVAGVAHEVNTPLGIAVTSVSHCIDELNLLKKRFSSNELDEEDFVAFIDTLSDGLQLIDRNLSRAAELVHNFKRTAADQLTLEKERFNLSHYLEQISSPLRPLTRKHNIRLDINITDDIFVESYPGAIAQIFTNLVSNCFRHAYPVSFIGDKQIVLGAERCGDEIKMYYKDNGKGLTPEVKDKIFEPFFTTARNEGGTGLGMSIVFNLVNKTLGGRLVLLSDIDQGLEIDIFIQATE</sequence>
<feature type="domain" description="Histidine kinase" evidence="4">
    <location>
        <begin position="221"/>
        <end position="454"/>
    </location>
</feature>
<dbReference type="InterPro" id="IPR036097">
    <property type="entry name" value="HisK_dim/P_sf"/>
</dbReference>
<dbReference type="Proteomes" id="UP000001982">
    <property type="component" value="Chromosome"/>
</dbReference>
<evidence type="ECO:0000313" key="6">
    <source>
        <dbReference type="Proteomes" id="UP000001982"/>
    </source>
</evidence>
<dbReference type="SMART" id="SM00065">
    <property type="entry name" value="GAF"/>
    <property type="match status" value="1"/>
</dbReference>
<dbReference type="SUPFAM" id="SSF55874">
    <property type="entry name" value="ATPase domain of HSP90 chaperone/DNA topoisomerase II/histidine kinase"/>
    <property type="match status" value="1"/>
</dbReference>
<name>Q12L52_SHEDO</name>
<dbReference type="HOGENOM" id="CLU_000445_133_5_6"/>
<dbReference type="CDD" id="cd00075">
    <property type="entry name" value="HATPase"/>
    <property type="match status" value="1"/>
</dbReference>
<dbReference type="InterPro" id="IPR005467">
    <property type="entry name" value="His_kinase_dom"/>
</dbReference>
<dbReference type="InterPro" id="IPR003018">
    <property type="entry name" value="GAF"/>
</dbReference>
<dbReference type="OrthoDB" id="2521613at2"/>
<dbReference type="InterPro" id="IPR003594">
    <property type="entry name" value="HATPase_dom"/>
</dbReference>
<dbReference type="InterPro" id="IPR029016">
    <property type="entry name" value="GAF-like_dom_sf"/>
</dbReference>
<dbReference type="eggNOG" id="COG4191">
    <property type="taxonomic scope" value="Bacteria"/>
</dbReference>
<dbReference type="PROSITE" id="PS50109">
    <property type="entry name" value="HIS_KIN"/>
    <property type="match status" value="1"/>
</dbReference>
<dbReference type="Pfam" id="PF01590">
    <property type="entry name" value="GAF"/>
    <property type="match status" value="1"/>
</dbReference>
<dbReference type="Pfam" id="PF02518">
    <property type="entry name" value="HATPase_c"/>
    <property type="match status" value="1"/>
</dbReference>
<evidence type="ECO:0000256" key="1">
    <source>
        <dbReference type="ARBA" id="ARBA00000085"/>
    </source>
</evidence>
<dbReference type="EMBL" id="CP000302">
    <property type="protein sequence ID" value="ABE55824.1"/>
    <property type="molecule type" value="Genomic_DNA"/>
</dbReference>
<dbReference type="CDD" id="cd00082">
    <property type="entry name" value="HisKA"/>
    <property type="match status" value="1"/>
</dbReference>
<keyword evidence="5" id="KW-0418">Kinase</keyword>
<comment type="catalytic activity">
    <reaction evidence="1">
        <text>ATP + protein L-histidine = ADP + protein N-phospho-L-histidine.</text>
        <dbReference type="EC" id="2.7.13.3"/>
    </reaction>
</comment>
<dbReference type="SUPFAM" id="SSF55781">
    <property type="entry name" value="GAF domain-like"/>
    <property type="match status" value="1"/>
</dbReference>
<evidence type="ECO:0000259" key="4">
    <source>
        <dbReference type="PROSITE" id="PS50109"/>
    </source>
</evidence>
<dbReference type="eggNOG" id="COG2203">
    <property type="taxonomic scope" value="Bacteria"/>
</dbReference>
<dbReference type="PANTHER" id="PTHR43065">
    <property type="entry name" value="SENSOR HISTIDINE KINASE"/>
    <property type="match status" value="1"/>
</dbReference>
<protein>
    <recommendedName>
        <fullName evidence="2">histidine kinase</fullName>
        <ecNumber evidence="2">2.7.13.3</ecNumber>
    </recommendedName>
</protein>
<dbReference type="InterPro" id="IPR036890">
    <property type="entry name" value="HATPase_C_sf"/>
</dbReference>
<gene>
    <name evidence="5" type="ordered locus">Sden_2545</name>
</gene>
<dbReference type="GO" id="GO:0000155">
    <property type="term" value="F:phosphorelay sensor kinase activity"/>
    <property type="evidence" value="ECO:0007669"/>
    <property type="project" value="InterPro"/>
</dbReference>
<keyword evidence="6" id="KW-1185">Reference proteome</keyword>
<dbReference type="InterPro" id="IPR003661">
    <property type="entry name" value="HisK_dim/P_dom"/>
</dbReference>
<dbReference type="Gene3D" id="1.10.287.130">
    <property type="match status" value="1"/>
</dbReference>
<dbReference type="Gene3D" id="3.30.565.10">
    <property type="entry name" value="Histidine kinase-like ATPase, C-terminal domain"/>
    <property type="match status" value="1"/>
</dbReference>
<dbReference type="Gene3D" id="3.30.450.40">
    <property type="match status" value="1"/>
</dbReference>
<evidence type="ECO:0000313" key="5">
    <source>
        <dbReference type="EMBL" id="ABE55824.1"/>
    </source>
</evidence>
<dbReference type="KEGG" id="sdn:Sden_2545"/>
<keyword evidence="3" id="KW-0597">Phosphoprotein</keyword>
<dbReference type="SUPFAM" id="SSF47384">
    <property type="entry name" value="Homodimeric domain of signal transducing histidine kinase"/>
    <property type="match status" value="1"/>
</dbReference>
<evidence type="ECO:0000256" key="2">
    <source>
        <dbReference type="ARBA" id="ARBA00012438"/>
    </source>
</evidence>
<proteinExistence type="predicted"/>
<dbReference type="STRING" id="318161.Sden_2545"/>
<dbReference type="SMART" id="SM00387">
    <property type="entry name" value="HATPase_c"/>
    <property type="match status" value="1"/>
</dbReference>
<keyword evidence="5" id="KW-0808">Transferase</keyword>
<dbReference type="RefSeq" id="WP_011496975.1">
    <property type="nucleotide sequence ID" value="NC_007954.1"/>
</dbReference>
<organism evidence="5 6">
    <name type="scientific">Shewanella denitrificans (strain OS217 / ATCC BAA-1090 / DSM 15013)</name>
    <dbReference type="NCBI Taxonomy" id="318161"/>
    <lineage>
        <taxon>Bacteria</taxon>
        <taxon>Pseudomonadati</taxon>
        <taxon>Pseudomonadota</taxon>
        <taxon>Gammaproteobacteria</taxon>
        <taxon>Alteromonadales</taxon>
        <taxon>Shewanellaceae</taxon>
        <taxon>Shewanella</taxon>
    </lineage>
</organism>
<evidence type="ECO:0000256" key="3">
    <source>
        <dbReference type="ARBA" id="ARBA00022553"/>
    </source>
</evidence>
<reference evidence="5 6" key="1">
    <citation type="submission" date="2006-03" db="EMBL/GenBank/DDBJ databases">
        <title>Complete sequence of Shewanella denitrificans OS217.</title>
        <authorList>
            <consortium name="US DOE Joint Genome Institute"/>
            <person name="Copeland A."/>
            <person name="Lucas S."/>
            <person name="Lapidus A."/>
            <person name="Barry K."/>
            <person name="Detter J.C."/>
            <person name="Glavina del Rio T."/>
            <person name="Hammon N."/>
            <person name="Israni S."/>
            <person name="Dalin E."/>
            <person name="Tice H."/>
            <person name="Pitluck S."/>
            <person name="Brettin T."/>
            <person name="Bruce D."/>
            <person name="Han C."/>
            <person name="Tapia R."/>
            <person name="Gilna P."/>
            <person name="Kiss H."/>
            <person name="Schmutz J."/>
            <person name="Larimer F."/>
            <person name="Land M."/>
            <person name="Hauser L."/>
            <person name="Kyrpides N."/>
            <person name="Lykidis A."/>
            <person name="Richardson P."/>
        </authorList>
    </citation>
    <scope>NUCLEOTIDE SEQUENCE [LARGE SCALE GENOMIC DNA]</scope>
    <source>
        <strain evidence="6">OS217 / ATCC BAA-1090 / DSM 15013</strain>
    </source>
</reference>
<dbReference type="PANTHER" id="PTHR43065:SF47">
    <property type="match status" value="1"/>
</dbReference>
<dbReference type="PRINTS" id="PR00344">
    <property type="entry name" value="BCTRLSENSOR"/>
</dbReference>
<dbReference type="EC" id="2.7.13.3" evidence="2"/>